<dbReference type="Pfam" id="PF00072">
    <property type="entry name" value="Response_reg"/>
    <property type="match status" value="1"/>
</dbReference>
<dbReference type="Pfam" id="PF00196">
    <property type="entry name" value="GerE"/>
    <property type="match status" value="1"/>
</dbReference>
<dbReference type="PROSITE" id="PS00622">
    <property type="entry name" value="HTH_LUXR_1"/>
    <property type="match status" value="1"/>
</dbReference>
<dbReference type="CDD" id="cd06170">
    <property type="entry name" value="LuxR_C_like"/>
    <property type="match status" value="1"/>
</dbReference>
<dbReference type="PANTHER" id="PTHR43214">
    <property type="entry name" value="TWO-COMPONENT RESPONSE REGULATOR"/>
    <property type="match status" value="1"/>
</dbReference>
<dbReference type="GO" id="GO:0006355">
    <property type="term" value="P:regulation of DNA-templated transcription"/>
    <property type="evidence" value="ECO:0007669"/>
    <property type="project" value="InterPro"/>
</dbReference>
<dbReference type="Gene3D" id="1.10.10.10">
    <property type="entry name" value="Winged helix-like DNA-binding domain superfamily/Winged helix DNA-binding domain"/>
    <property type="match status" value="1"/>
</dbReference>
<feature type="modified residue" description="4-aspartylphosphate" evidence="5">
    <location>
        <position position="70"/>
    </location>
</feature>
<dbReference type="STRING" id="651661.SAMN05660293_00315"/>
<dbReference type="PRINTS" id="PR00038">
    <property type="entry name" value="HTHLUXR"/>
</dbReference>
<dbReference type="PROSITE" id="PS50110">
    <property type="entry name" value="RESPONSE_REGULATORY"/>
    <property type="match status" value="1"/>
</dbReference>
<dbReference type="SMART" id="SM00421">
    <property type="entry name" value="HTH_LUXR"/>
    <property type="match status" value="1"/>
</dbReference>
<dbReference type="InterPro" id="IPR036388">
    <property type="entry name" value="WH-like_DNA-bd_sf"/>
</dbReference>
<feature type="domain" description="Response regulatory" evidence="7">
    <location>
        <begin position="19"/>
        <end position="135"/>
    </location>
</feature>
<dbReference type="InterPro" id="IPR058245">
    <property type="entry name" value="NreC/VraR/RcsB-like_REC"/>
</dbReference>
<dbReference type="SMART" id="SM00448">
    <property type="entry name" value="REC"/>
    <property type="match status" value="1"/>
</dbReference>
<keyword evidence="9" id="KW-1185">Reference proteome</keyword>
<organism evidence="8 9">
    <name type="scientific">Dyadobacter psychrophilus</name>
    <dbReference type="NCBI Taxonomy" id="651661"/>
    <lineage>
        <taxon>Bacteria</taxon>
        <taxon>Pseudomonadati</taxon>
        <taxon>Bacteroidota</taxon>
        <taxon>Cytophagia</taxon>
        <taxon>Cytophagales</taxon>
        <taxon>Spirosomataceae</taxon>
        <taxon>Dyadobacter</taxon>
    </lineage>
</organism>
<dbReference type="PANTHER" id="PTHR43214:SF41">
    <property type="entry name" value="NITRATE_NITRITE RESPONSE REGULATOR PROTEIN NARP"/>
    <property type="match status" value="1"/>
</dbReference>
<name>A0A1T5BFQ6_9BACT</name>
<dbReference type="PROSITE" id="PS50043">
    <property type="entry name" value="HTH_LUXR_2"/>
    <property type="match status" value="1"/>
</dbReference>
<evidence type="ECO:0000256" key="1">
    <source>
        <dbReference type="ARBA" id="ARBA00022553"/>
    </source>
</evidence>
<evidence type="ECO:0000313" key="9">
    <source>
        <dbReference type="Proteomes" id="UP000190897"/>
    </source>
</evidence>
<dbReference type="GO" id="GO:0003677">
    <property type="term" value="F:DNA binding"/>
    <property type="evidence" value="ECO:0007669"/>
    <property type="project" value="UniProtKB-KW"/>
</dbReference>
<dbReference type="InterPro" id="IPR011006">
    <property type="entry name" value="CheY-like_superfamily"/>
</dbReference>
<dbReference type="GO" id="GO:0000160">
    <property type="term" value="P:phosphorelay signal transduction system"/>
    <property type="evidence" value="ECO:0007669"/>
    <property type="project" value="InterPro"/>
</dbReference>
<dbReference type="EMBL" id="FUZA01000001">
    <property type="protein sequence ID" value="SKB46132.1"/>
    <property type="molecule type" value="Genomic_DNA"/>
</dbReference>
<sequence>MIRDANSCLEKDLTPRMKQILLVEDHSIVRLATRFLINDLIDSASVLEASNFHETLTHVASSHFDLIILDIDIPGGEGFNMIPKIRKLQPKVCILIFSGMDEALYAMHYLKAGANGFLAKNAPQQMVKTAILAVLENGRFVSDIVQQQLMRHTFEANAISENPLENLSQRELEVMDLLLEGKWTKEIATRLNITGSSVSTYKSRIFEKLGVSTIIEMFVKVELYKNRRPGK</sequence>
<evidence type="ECO:0000256" key="3">
    <source>
        <dbReference type="ARBA" id="ARBA00023125"/>
    </source>
</evidence>
<dbReference type="Proteomes" id="UP000190897">
    <property type="component" value="Unassembled WGS sequence"/>
</dbReference>
<dbReference type="InterPro" id="IPR001789">
    <property type="entry name" value="Sig_transdc_resp-reg_receiver"/>
</dbReference>
<dbReference type="SUPFAM" id="SSF46894">
    <property type="entry name" value="C-terminal effector domain of the bipartite response regulators"/>
    <property type="match status" value="1"/>
</dbReference>
<proteinExistence type="predicted"/>
<feature type="domain" description="HTH luxR-type" evidence="6">
    <location>
        <begin position="160"/>
        <end position="225"/>
    </location>
</feature>
<dbReference type="InterPro" id="IPR039420">
    <property type="entry name" value="WalR-like"/>
</dbReference>
<reference evidence="9" key="1">
    <citation type="submission" date="2017-02" db="EMBL/GenBank/DDBJ databases">
        <authorList>
            <person name="Varghese N."/>
            <person name="Submissions S."/>
        </authorList>
    </citation>
    <scope>NUCLEOTIDE SEQUENCE [LARGE SCALE GENOMIC DNA]</scope>
    <source>
        <strain evidence="9">DSM 22270</strain>
    </source>
</reference>
<evidence type="ECO:0000259" key="6">
    <source>
        <dbReference type="PROSITE" id="PS50043"/>
    </source>
</evidence>
<dbReference type="InterPro" id="IPR000792">
    <property type="entry name" value="Tscrpt_reg_LuxR_C"/>
</dbReference>
<evidence type="ECO:0000259" key="7">
    <source>
        <dbReference type="PROSITE" id="PS50110"/>
    </source>
</evidence>
<dbReference type="Gene3D" id="3.40.50.2300">
    <property type="match status" value="1"/>
</dbReference>
<protein>
    <submittedName>
        <fullName evidence="8">DNA-binding response regulator, NarL/FixJ family, contains REC and HTH domains</fullName>
    </submittedName>
</protein>
<evidence type="ECO:0000256" key="5">
    <source>
        <dbReference type="PROSITE-ProRule" id="PRU00169"/>
    </source>
</evidence>
<evidence type="ECO:0000256" key="2">
    <source>
        <dbReference type="ARBA" id="ARBA00023015"/>
    </source>
</evidence>
<accession>A0A1T5BFQ6</accession>
<dbReference type="AlphaFoldDB" id="A0A1T5BFQ6"/>
<keyword evidence="4" id="KW-0804">Transcription</keyword>
<keyword evidence="1 5" id="KW-0597">Phosphoprotein</keyword>
<gene>
    <name evidence="8" type="ORF">SAMN05660293_00315</name>
</gene>
<dbReference type="InterPro" id="IPR016032">
    <property type="entry name" value="Sig_transdc_resp-reg_C-effctor"/>
</dbReference>
<keyword evidence="2" id="KW-0805">Transcription regulation</keyword>
<dbReference type="SUPFAM" id="SSF52172">
    <property type="entry name" value="CheY-like"/>
    <property type="match status" value="1"/>
</dbReference>
<evidence type="ECO:0000313" key="8">
    <source>
        <dbReference type="EMBL" id="SKB46132.1"/>
    </source>
</evidence>
<dbReference type="CDD" id="cd17535">
    <property type="entry name" value="REC_NarL-like"/>
    <property type="match status" value="1"/>
</dbReference>
<keyword evidence="3 8" id="KW-0238">DNA-binding</keyword>
<evidence type="ECO:0000256" key="4">
    <source>
        <dbReference type="ARBA" id="ARBA00023163"/>
    </source>
</evidence>